<protein>
    <submittedName>
        <fullName evidence="1">Uncharacterized protein</fullName>
    </submittedName>
</protein>
<proteinExistence type="predicted"/>
<dbReference type="AlphaFoldDB" id="A0AAV4SP65"/>
<dbReference type="Proteomes" id="UP001054945">
    <property type="component" value="Unassembled WGS sequence"/>
</dbReference>
<organism evidence="1 2">
    <name type="scientific">Caerostris extrusa</name>
    <name type="common">Bark spider</name>
    <name type="synonym">Caerostris bankana</name>
    <dbReference type="NCBI Taxonomy" id="172846"/>
    <lineage>
        <taxon>Eukaryota</taxon>
        <taxon>Metazoa</taxon>
        <taxon>Ecdysozoa</taxon>
        <taxon>Arthropoda</taxon>
        <taxon>Chelicerata</taxon>
        <taxon>Arachnida</taxon>
        <taxon>Araneae</taxon>
        <taxon>Araneomorphae</taxon>
        <taxon>Entelegynae</taxon>
        <taxon>Araneoidea</taxon>
        <taxon>Araneidae</taxon>
        <taxon>Caerostris</taxon>
    </lineage>
</organism>
<sequence length="142" mass="16038">MGVNCVPSEISALRHEWMGLPLSSKFSSGHEFWMIIVKRPSCDRYKCATTVFSCFVRSQGPRKPFDIPLINPRTFGPGPHLFVHLDLLNLGIPTGCALNPNDGWNERVNKNNDVFWEVLRSGKWCTKLKTCGKKCLIDAVDM</sequence>
<gene>
    <name evidence="1" type="ORF">CEXT_515051</name>
</gene>
<keyword evidence="2" id="KW-1185">Reference proteome</keyword>
<reference evidence="1 2" key="1">
    <citation type="submission" date="2021-06" db="EMBL/GenBank/DDBJ databases">
        <title>Caerostris extrusa draft genome.</title>
        <authorList>
            <person name="Kono N."/>
            <person name="Arakawa K."/>
        </authorList>
    </citation>
    <scope>NUCLEOTIDE SEQUENCE [LARGE SCALE GENOMIC DNA]</scope>
</reference>
<evidence type="ECO:0000313" key="1">
    <source>
        <dbReference type="EMBL" id="GIY36233.1"/>
    </source>
</evidence>
<accession>A0AAV4SP65</accession>
<evidence type="ECO:0000313" key="2">
    <source>
        <dbReference type="Proteomes" id="UP001054945"/>
    </source>
</evidence>
<comment type="caution">
    <text evidence="1">The sequence shown here is derived from an EMBL/GenBank/DDBJ whole genome shotgun (WGS) entry which is preliminary data.</text>
</comment>
<name>A0AAV4SP65_CAEEX</name>
<dbReference type="EMBL" id="BPLR01010021">
    <property type="protein sequence ID" value="GIY36233.1"/>
    <property type="molecule type" value="Genomic_DNA"/>
</dbReference>